<proteinExistence type="inferred from homology"/>
<accession>A0ABU4G2F8</accession>
<gene>
    <name evidence="5" type="ORF">QT716_13590</name>
</gene>
<comment type="catalytic activity">
    <reaction evidence="1 3">
        <text>a uridine in RNA = a pseudouridine in RNA</text>
        <dbReference type="Rhea" id="RHEA:48348"/>
        <dbReference type="Rhea" id="RHEA-COMP:12068"/>
        <dbReference type="Rhea" id="RHEA-COMP:12069"/>
        <dbReference type="ChEBI" id="CHEBI:65314"/>
        <dbReference type="ChEBI" id="CHEBI:65315"/>
    </reaction>
</comment>
<dbReference type="NCBIfam" id="TIGR00005">
    <property type="entry name" value="rluA_subfam"/>
    <property type="match status" value="1"/>
</dbReference>
<evidence type="ECO:0000313" key="5">
    <source>
        <dbReference type="EMBL" id="MDW0111071.1"/>
    </source>
</evidence>
<dbReference type="PANTHER" id="PTHR21600">
    <property type="entry name" value="MITOCHONDRIAL RNA PSEUDOURIDINE SYNTHASE"/>
    <property type="match status" value="1"/>
</dbReference>
<reference evidence="5 6" key="1">
    <citation type="submission" date="2023-06" db="EMBL/GenBank/DDBJ databases">
        <title>Sporosarcina sp. nov., isolated from Korean traditional fermented seafood 'Jeotgal'.</title>
        <authorList>
            <person name="Yang A.-I."/>
            <person name="Shin N.-R."/>
        </authorList>
    </citation>
    <scope>NUCLEOTIDE SEQUENCE [LARGE SCALE GENOMIC DNA]</scope>
    <source>
        <strain evidence="5 6">KCTC3840</strain>
    </source>
</reference>
<name>A0ABU4G2F8_9BACL</name>
<dbReference type="RefSeq" id="WP_317936656.1">
    <property type="nucleotide sequence ID" value="NZ_JAUBDH010000009.1"/>
</dbReference>
<comment type="caution">
    <text evidence="5">The sequence shown here is derived from an EMBL/GenBank/DDBJ whole genome shotgun (WGS) entry which is preliminary data.</text>
</comment>
<keyword evidence="3 5" id="KW-0413">Isomerase</keyword>
<dbReference type="GO" id="GO:0016853">
    <property type="term" value="F:isomerase activity"/>
    <property type="evidence" value="ECO:0007669"/>
    <property type="project" value="UniProtKB-KW"/>
</dbReference>
<feature type="domain" description="Pseudouridine synthase RsuA/RluA-like" evidence="4">
    <location>
        <begin position="86"/>
        <end position="236"/>
    </location>
</feature>
<dbReference type="PANTHER" id="PTHR21600:SF71">
    <property type="entry name" value="PSEUDOURIDINE SYNTHASE"/>
    <property type="match status" value="1"/>
</dbReference>
<evidence type="ECO:0000256" key="2">
    <source>
        <dbReference type="ARBA" id="ARBA00010876"/>
    </source>
</evidence>
<comment type="similarity">
    <text evidence="2 3">Belongs to the pseudouridine synthase RluA family.</text>
</comment>
<dbReference type="InterPro" id="IPR006224">
    <property type="entry name" value="PsdUridine_synth_RluA-like_CS"/>
</dbReference>
<evidence type="ECO:0000259" key="4">
    <source>
        <dbReference type="Pfam" id="PF00849"/>
    </source>
</evidence>
<dbReference type="Pfam" id="PF00849">
    <property type="entry name" value="PseudoU_synth_2"/>
    <property type="match status" value="1"/>
</dbReference>
<keyword evidence="6" id="KW-1185">Reference proteome</keyword>
<protein>
    <recommendedName>
        <fullName evidence="3">Pseudouridine synthase</fullName>
        <ecNumber evidence="3">5.4.99.-</ecNumber>
    </recommendedName>
</protein>
<dbReference type="CDD" id="cd02869">
    <property type="entry name" value="PseudoU_synth_RluA_like"/>
    <property type="match status" value="1"/>
</dbReference>
<dbReference type="InterPro" id="IPR050188">
    <property type="entry name" value="RluA_PseudoU_synthase"/>
</dbReference>
<dbReference type="InterPro" id="IPR020103">
    <property type="entry name" value="PsdUridine_synth_cat_dom_sf"/>
</dbReference>
<evidence type="ECO:0000313" key="6">
    <source>
        <dbReference type="Proteomes" id="UP001280629"/>
    </source>
</evidence>
<dbReference type="EC" id="5.4.99.-" evidence="3"/>
<dbReference type="EMBL" id="JAUBDH010000009">
    <property type="protein sequence ID" value="MDW0111071.1"/>
    <property type="molecule type" value="Genomic_DNA"/>
</dbReference>
<dbReference type="SUPFAM" id="SSF55120">
    <property type="entry name" value="Pseudouridine synthase"/>
    <property type="match status" value="1"/>
</dbReference>
<dbReference type="InterPro" id="IPR006225">
    <property type="entry name" value="PsdUridine_synth_RluC/D"/>
</dbReference>
<dbReference type="PROSITE" id="PS01129">
    <property type="entry name" value="PSI_RLU"/>
    <property type="match status" value="1"/>
</dbReference>
<sequence>MTSFTYTVQHSDMTLEQLLRDYWKAGKKNIHELRMTNAVTDAEGAPVIWRTPLVEGTVLTFNLPEAHSDYQPLDVPGVKILQEDEHYIAVFKPADIAVHPDGTSREATMMNAVIAHVQAQGGTYAEHIQRLDKGTSGIVIVAKHPMAKAMFDQMIASNEIKRLYHAEVEGRLKRIKGSINMPIGRDRHHPTRRRISMSGQSAVTHFKVIERKEETTLIEASLDTGRTHQIRVHMHHLGHPVVGDNLYEAAALPDGSYRLTAVETSFIHPFTGEKITITL</sequence>
<comment type="function">
    <text evidence="3">Responsible for synthesis of pseudouridine from uracil.</text>
</comment>
<organism evidence="5 6">
    <name type="scientific">Sporosarcina aquimarina</name>
    <dbReference type="NCBI Taxonomy" id="114975"/>
    <lineage>
        <taxon>Bacteria</taxon>
        <taxon>Bacillati</taxon>
        <taxon>Bacillota</taxon>
        <taxon>Bacilli</taxon>
        <taxon>Bacillales</taxon>
        <taxon>Caryophanaceae</taxon>
        <taxon>Sporosarcina</taxon>
    </lineage>
</organism>
<dbReference type="InterPro" id="IPR006145">
    <property type="entry name" value="PsdUridine_synth_RsuA/RluA"/>
</dbReference>
<evidence type="ECO:0000256" key="3">
    <source>
        <dbReference type="RuleBase" id="RU362028"/>
    </source>
</evidence>
<dbReference type="Proteomes" id="UP001280629">
    <property type="component" value="Unassembled WGS sequence"/>
</dbReference>
<evidence type="ECO:0000256" key="1">
    <source>
        <dbReference type="ARBA" id="ARBA00000073"/>
    </source>
</evidence>
<dbReference type="Gene3D" id="3.30.2350.10">
    <property type="entry name" value="Pseudouridine synthase"/>
    <property type="match status" value="1"/>
</dbReference>